<sequence>MDNWDEIRTAFQVARLGTVSGAAEVLGVHHATVIRHIDALETRLGVKLFQRHARGYTATEAGQDLLRVAQATDDQFSQLAGRIKGRGNDVSGELVVTTIGGIAEFMVPVLAKFQKDYPDVILRYLTSARLFRLEYGEAHVAIRAGSPPSQPDNVVQPFLHLQFAIYGSKEYIERHGMPSFPDGMAGHRFVGHDDPASRAPFARWMRDNIPANQIVFRSGDDVATRQAVLDGVGLGFMRTFECASHDLVQVHPPLPDWDSVLWLVTHMDLHRTNKVQTFLRYLKEHTTHLRDPKLPEMTAPEQKAPDQKAPGQKTPTQKAPGA</sequence>
<dbReference type="GO" id="GO:0043565">
    <property type="term" value="F:sequence-specific DNA binding"/>
    <property type="evidence" value="ECO:0007669"/>
    <property type="project" value="TreeGrafter"/>
</dbReference>
<dbReference type="InterPro" id="IPR005119">
    <property type="entry name" value="LysR_subst-bd"/>
</dbReference>
<dbReference type="GO" id="GO:0006351">
    <property type="term" value="P:DNA-templated transcription"/>
    <property type="evidence" value="ECO:0007669"/>
    <property type="project" value="TreeGrafter"/>
</dbReference>
<dbReference type="InterPro" id="IPR036390">
    <property type="entry name" value="WH_DNA-bd_sf"/>
</dbReference>
<evidence type="ECO:0000256" key="5">
    <source>
        <dbReference type="SAM" id="MobiDB-lite"/>
    </source>
</evidence>
<dbReference type="Gene3D" id="1.10.10.10">
    <property type="entry name" value="Winged helix-like DNA-binding domain superfamily/Winged helix DNA-binding domain"/>
    <property type="match status" value="1"/>
</dbReference>
<evidence type="ECO:0000256" key="3">
    <source>
        <dbReference type="ARBA" id="ARBA00023125"/>
    </source>
</evidence>
<feature type="domain" description="HTH lysR-type" evidence="6">
    <location>
        <begin position="1"/>
        <end position="59"/>
    </location>
</feature>
<comment type="similarity">
    <text evidence="1">Belongs to the LysR transcriptional regulatory family.</text>
</comment>
<dbReference type="SUPFAM" id="SSF46785">
    <property type="entry name" value="Winged helix' DNA-binding domain"/>
    <property type="match status" value="1"/>
</dbReference>
<proteinExistence type="inferred from homology"/>
<keyword evidence="4" id="KW-0804">Transcription</keyword>
<dbReference type="Pfam" id="PF00126">
    <property type="entry name" value="HTH_1"/>
    <property type="match status" value="1"/>
</dbReference>
<dbReference type="PROSITE" id="PS50931">
    <property type="entry name" value="HTH_LYSR"/>
    <property type="match status" value="1"/>
</dbReference>
<protein>
    <submittedName>
        <fullName evidence="7">Transcriptional regulator, LysR family</fullName>
    </submittedName>
</protein>
<dbReference type="Gene3D" id="3.40.190.290">
    <property type="match status" value="1"/>
</dbReference>
<dbReference type="EMBL" id="FOLX01000001">
    <property type="protein sequence ID" value="SFC33415.1"/>
    <property type="molecule type" value="Genomic_DNA"/>
</dbReference>
<dbReference type="RefSeq" id="WP_093450179.1">
    <property type="nucleotide sequence ID" value="NZ_BAABWI010000001.1"/>
</dbReference>
<dbReference type="Pfam" id="PF03466">
    <property type="entry name" value="LysR_substrate"/>
    <property type="match status" value="1"/>
</dbReference>
<dbReference type="STRING" id="517719.SAMN05421762_0583"/>
<keyword evidence="8" id="KW-1185">Reference proteome</keyword>
<dbReference type="InterPro" id="IPR000847">
    <property type="entry name" value="LysR_HTH_N"/>
</dbReference>
<keyword evidence="3" id="KW-0238">DNA-binding</keyword>
<keyword evidence="2" id="KW-0805">Transcription regulation</keyword>
<name>A0A1I1IBF1_9RHOB</name>
<dbReference type="PANTHER" id="PTHR30537">
    <property type="entry name" value="HTH-TYPE TRANSCRIPTIONAL REGULATOR"/>
    <property type="match status" value="1"/>
</dbReference>
<evidence type="ECO:0000313" key="7">
    <source>
        <dbReference type="EMBL" id="SFC33415.1"/>
    </source>
</evidence>
<dbReference type="AlphaFoldDB" id="A0A1I1IBF1"/>
<gene>
    <name evidence="7" type="ORF">SAMN05421762_0583</name>
</gene>
<feature type="compositionally biased region" description="Polar residues" evidence="5">
    <location>
        <begin position="313"/>
        <end position="322"/>
    </location>
</feature>
<evidence type="ECO:0000256" key="1">
    <source>
        <dbReference type="ARBA" id="ARBA00009437"/>
    </source>
</evidence>
<dbReference type="Proteomes" id="UP000231644">
    <property type="component" value="Unassembled WGS sequence"/>
</dbReference>
<evidence type="ECO:0000256" key="2">
    <source>
        <dbReference type="ARBA" id="ARBA00023015"/>
    </source>
</evidence>
<dbReference type="PANTHER" id="PTHR30537:SF3">
    <property type="entry name" value="TRANSCRIPTIONAL REGULATORY PROTEIN"/>
    <property type="match status" value="1"/>
</dbReference>
<evidence type="ECO:0000259" key="6">
    <source>
        <dbReference type="PROSITE" id="PS50931"/>
    </source>
</evidence>
<feature type="region of interest" description="Disordered" evidence="5">
    <location>
        <begin position="289"/>
        <end position="322"/>
    </location>
</feature>
<dbReference type="SUPFAM" id="SSF53850">
    <property type="entry name" value="Periplasmic binding protein-like II"/>
    <property type="match status" value="1"/>
</dbReference>
<dbReference type="InterPro" id="IPR058163">
    <property type="entry name" value="LysR-type_TF_proteobact-type"/>
</dbReference>
<accession>A0A1I1IBF1</accession>
<dbReference type="OrthoDB" id="9796526at2"/>
<reference evidence="7 8" key="1">
    <citation type="submission" date="2016-10" db="EMBL/GenBank/DDBJ databases">
        <authorList>
            <person name="de Groot N.N."/>
        </authorList>
    </citation>
    <scope>NUCLEOTIDE SEQUENCE [LARGE SCALE GENOMIC DNA]</scope>
    <source>
        <strain evidence="7 8">DSM 29619</strain>
    </source>
</reference>
<evidence type="ECO:0000313" key="8">
    <source>
        <dbReference type="Proteomes" id="UP000231644"/>
    </source>
</evidence>
<dbReference type="GO" id="GO:0003700">
    <property type="term" value="F:DNA-binding transcription factor activity"/>
    <property type="evidence" value="ECO:0007669"/>
    <property type="project" value="InterPro"/>
</dbReference>
<evidence type="ECO:0000256" key="4">
    <source>
        <dbReference type="ARBA" id="ARBA00023163"/>
    </source>
</evidence>
<dbReference type="InterPro" id="IPR036388">
    <property type="entry name" value="WH-like_DNA-bd_sf"/>
</dbReference>
<organism evidence="7 8">
    <name type="scientific">Pseudooceanicola nitratireducens</name>
    <dbReference type="NCBI Taxonomy" id="517719"/>
    <lineage>
        <taxon>Bacteria</taxon>
        <taxon>Pseudomonadati</taxon>
        <taxon>Pseudomonadota</taxon>
        <taxon>Alphaproteobacteria</taxon>
        <taxon>Rhodobacterales</taxon>
        <taxon>Paracoccaceae</taxon>
        <taxon>Pseudooceanicola</taxon>
    </lineage>
</organism>